<keyword evidence="2" id="KW-1185">Reference proteome</keyword>
<dbReference type="InterPro" id="IPR038296">
    <property type="entry name" value="ParD_sf"/>
</dbReference>
<dbReference type="Pfam" id="PF03693">
    <property type="entry name" value="ParD_antitoxin"/>
    <property type="match status" value="1"/>
</dbReference>
<proteinExistence type="predicted"/>
<dbReference type="OrthoDB" id="9811310at2"/>
<evidence type="ECO:0000313" key="1">
    <source>
        <dbReference type="EMBL" id="QDU80149.1"/>
    </source>
</evidence>
<evidence type="ECO:0000313" key="2">
    <source>
        <dbReference type="Proteomes" id="UP000317178"/>
    </source>
</evidence>
<reference evidence="1 2" key="1">
    <citation type="submission" date="2019-02" db="EMBL/GenBank/DDBJ databases">
        <title>Deep-cultivation of Planctomycetes and their phenomic and genomic characterization uncovers novel biology.</title>
        <authorList>
            <person name="Wiegand S."/>
            <person name="Jogler M."/>
            <person name="Boedeker C."/>
            <person name="Pinto D."/>
            <person name="Vollmers J."/>
            <person name="Rivas-Marin E."/>
            <person name="Kohn T."/>
            <person name="Peeters S.H."/>
            <person name="Heuer A."/>
            <person name="Rast P."/>
            <person name="Oberbeckmann S."/>
            <person name="Bunk B."/>
            <person name="Jeske O."/>
            <person name="Meyerdierks A."/>
            <person name="Storesund J.E."/>
            <person name="Kallscheuer N."/>
            <person name="Luecker S."/>
            <person name="Lage O.M."/>
            <person name="Pohl T."/>
            <person name="Merkel B.J."/>
            <person name="Hornburger P."/>
            <person name="Mueller R.-W."/>
            <person name="Bruemmer F."/>
            <person name="Labrenz M."/>
            <person name="Spormann A.M."/>
            <person name="Op den Camp H."/>
            <person name="Overmann J."/>
            <person name="Amann R."/>
            <person name="Jetten M.S.M."/>
            <person name="Mascher T."/>
            <person name="Medema M.H."/>
            <person name="Devos D.P."/>
            <person name="Kaster A.-K."/>
            <person name="Ovreas L."/>
            <person name="Rohde M."/>
            <person name="Galperin M.Y."/>
            <person name="Jogler C."/>
        </authorList>
    </citation>
    <scope>NUCLEOTIDE SEQUENCE [LARGE SCALE GENOMIC DNA]</scope>
    <source>
        <strain evidence="1 2">Pla110</strain>
    </source>
</reference>
<dbReference type="KEGG" id="plon:Pla110_18720"/>
<protein>
    <submittedName>
        <fullName evidence="1">Uncharacterized protein</fullName>
    </submittedName>
</protein>
<name>A0A518CLP3_9PLAN</name>
<dbReference type="Proteomes" id="UP000317178">
    <property type="component" value="Chromosome"/>
</dbReference>
<accession>A0A518CLP3</accession>
<sequence length="99" mass="11222">MPTRNINLTEHYDRFVAEQIEAVHNSNASEVLLAGLRLLEEQTQTEADKIKILRHLATEGFNELEQGQGLNATTEKGVRSTIARLERQASRLEKKGQEH</sequence>
<dbReference type="AlphaFoldDB" id="A0A518CLP3"/>
<organism evidence="1 2">
    <name type="scientific">Polystyrenella longa</name>
    <dbReference type="NCBI Taxonomy" id="2528007"/>
    <lineage>
        <taxon>Bacteria</taxon>
        <taxon>Pseudomonadati</taxon>
        <taxon>Planctomycetota</taxon>
        <taxon>Planctomycetia</taxon>
        <taxon>Planctomycetales</taxon>
        <taxon>Planctomycetaceae</taxon>
        <taxon>Polystyrenella</taxon>
    </lineage>
</organism>
<dbReference type="Gene3D" id="6.10.10.120">
    <property type="entry name" value="Antitoxin ParD1-like"/>
    <property type="match status" value="1"/>
</dbReference>
<dbReference type="InterPro" id="IPR022789">
    <property type="entry name" value="ParD"/>
</dbReference>
<dbReference type="EMBL" id="CP036281">
    <property type="protein sequence ID" value="QDU80149.1"/>
    <property type="molecule type" value="Genomic_DNA"/>
</dbReference>
<gene>
    <name evidence="1" type="ORF">Pla110_18720</name>
</gene>
<dbReference type="RefSeq" id="WP_144995310.1">
    <property type="nucleotide sequence ID" value="NZ_CP036281.1"/>
</dbReference>